<evidence type="ECO:0000313" key="2">
    <source>
        <dbReference type="Proteomes" id="UP001352852"/>
    </source>
</evidence>
<evidence type="ECO:0000313" key="1">
    <source>
        <dbReference type="EMBL" id="MED6272740.1"/>
    </source>
</evidence>
<dbReference type="EMBL" id="JAHUTJ010023989">
    <property type="protein sequence ID" value="MED6272740.1"/>
    <property type="molecule type" value="Genomic_DNA"/>
</dbReference>
<sequence>MIKCSGAGTVTADLVIHRDNFIMQPKITADTPSWSPPGRCRPAGRRGEDVGLGSELMHDGRWSETGDVCSDLKENLGEGQRTHFQLHYFPAKTLMILTFLTKVFIFYPTKYKLFDISK</sequence>
<organism evidence="1 2">
    <name type="scientific">Characodon lateralis</name>
    <dbReference type="NCBI Taxonomy" id="208331"/>
    <lineage>
        <taxon>Eukaryota</taxon>
        <taxon>Metazoa</taxon>
        <taxon>Chordata</taxon>
        <taxon>Craniata</taxon>
        <taxon>Vertebrata</taxon>
        <taxon>Euteleostomi</taxon>
        <taxon>Actinopterygii</taxon>
        <taxon>Neopterygii</taxon>
        <taxon>Teleostei</taxon>
        <taxon>Neoteleostei</taxon>
        <taxon>Acanthomorphata</taxon>
        <taxon>Ovalentaria</taxon>
        <taxon>Atherinomorphae</taxon>
        <taxon>Cyprinodontiformes</taxon>
        <taxon>Goodeidae</taxon>
        <taxon>Characodon</taxon>
    </lineage>
</organism>
<gene>
    <name evidence="1" type="ORF">CHARACLAT_033589</name>
</gene>
<proteinExistence type="predicted"/>
<protein>
    <submittedName>
        <fullName evidence="1">Uncharacterized protein</fullName>
    </submittedName>
</protein>
<reference evidence="1 2" key="1">
    <citation type="submission" date="2021-06" db="EMBL/GenBank/DDBJ databases">
        <authorList>
            <person name="Palmer J.M."/>
        </authorList>
    </citation>
    <scope>NUCLEOTIDE SEQUENCE [LARGE SCALE GENOMIC DNA]</scope>
    <source>
        <strain evidence="1 2">CL_MEX2019</strain>
        <tissue evidence="1">Muscle</tissue>
    </source>
</reference>
<accession>A0ABU7DEU5</accession>
<keyword evidence="2" id="KW-1185">Reference proteome</keyword>
<comment type="caution">
    <text evidence="1">The sequence shown here is derived from an EMBL/GenBank/DDBJ whole genome shotgun (WGS) entry which is preliminary data.</text>
</comment>
<dbReference type="Proteomes" id="UP001352852">
    <property type="component" value="Unassembled WGS sequence"/>
</dbReference>
<name>A0ABU7DEU5_9TELE</name>